<dbReference type="HOGENOM" id="CLU_3077417_0_0_12"/>
<dbReference type="EMBL" id="CP001439">
    <property type="protein sequence ID" value="ACN52917.1"/>
    <property type="molecule type" value="Genomic_DNA"/>
</dbReference>
<name>C0R8W7_BORVA</name>
<keyword evidence="1" id="KW-1133">Transmembrane helix</keyword>
<keyword evidence="3" id="KW-1185">Reference proteome</keyword>
<feature type="transmembrane region" description="Helical" evidence="1">
    <location>
        <begin position="21"/>
        <end position="42"/>
    </location>
</feature>
<proteinExistence type="predicted"/>
<sequence length="52" mass="6411">MLYQYQKSILIDRFIIHNSTFTISFFNIVCLVIITSSAYNMYFYCKLFRLYY</sequence>
<gene>
    <name evidence="2" type="ORF">BVAVS116_D0012</name>
</gene>
<protein>
    <submittedName>
        <fullName evidence="2">Uncharacterized protein</fullName>
    </submittedName>
</protein>
<organism evidence="2 3">
    <name type="scientific">Borreliella valaisiana VS116</name>
    <dbReference type="NCBI Taxonomy" id="445987"/>
    <lineage>
        <taxon>Bacteria</taxon>
        <taxon>Pseudomonadati</taxon>
        <taxon>Spirochaetota</taxon>
        <taxon>Spirochaetia</taxon>
        <taxon>Spirochaetales</taxon>
        <taxon>Borreliaceae</taxon>
        <taxon>Borreliella</taxon>
    </lineage>
</organism>
<evidence type="ECO:0000313" key="2">
    <source>
        <dbReference type="EMBL" id="ACN52917.1"/>
    </source>
</evidence>
<keyword evidence="2" id="KW-0614">Plasmid</keyword>
<dbReference type="AlphaFoldDB" id="C0R8W7"/>
<dbReference type="Proteomes" id="UP000006163">
    <property type="component" value="Plasmid VS116_lp17"/>
</dbReference>
<evidence type="ECO:0000256" key="1">
    <source>
        <dbReference type="SAM" id="Phobius"/>
    </source>
</evidence>
<evidence type="ECO:0000313" key="3">
    <source>
        <dbReference type="Proteomes" id="UP000006163"/>
    </source>
</evidence>
<keyword evidence="1" id="KW-0812">Transmembrane</keyword>
<accession>C0R8W7</accession>
<geneLocation type="plasmid" evidence="2 3">
    <name>VS116_lp17</name>
</geneLocation>
<keyword evidence="1" id="KW-0472">Membrane</keyword>
<reference evidence="2 3" key="1">
    <citation type="journal article" date="2012" name="J. Bacteriol.">
        <title>Whole-Genome Sequences of Borrelia bissettii, Borrelia valaisiana, and Borrelia spielmanii.</title>
        <authorList>
            <person name="Schutzer S.E."/>
            <person name="Fraser-Liggett C.M."/>
            <person name="Qiu W.G."/>
            <person name="Kraiczy P."/>
            <person name="Mongodin E.F."/>
            <person name="Dunn J.J."/>
            <person name="Luft B.J."/>
            <person name="Casjens S.R."/>
        </authorList>
    </citation>
    <scope>NUCLEOTIDE SEQUENCE [LARGE SCALE GENOMIC DNA]</scope>
    <source>
        <strain evidence="2 3">VS116</strain>
        <plasmid evidence="2">VS116_lp17</plasmid>
    </source>
</reference>